<dbReference type="PROSITE" id="PS50015">
    <property type="entry name" value="SAP_B"/>
    <property type="match status" value="1"/>
</dbReference>
<keyword evidence="6" id="KW-1185">Reference proteome</keyword>
<dbReference type="InterPro" id="IPR013087">
    <property type="entry name" value="Znf_C2H2_type"/>
</dbReference>
<dbReference type="InterPro" id="IPR025633">
    <property type="entry name" value="DUF4291"/>
</dbReference>
<dbReference type="GO" id="GO:0008270">
    <property type="term" value="F:zinc ion binding"/>
    <property type="evidence" value="ECO:0007669"/>
    <property type="project" value="UniProtKB-KW"/>
</dbReference>
<dbReference type="PANTHER" id="PTHR38567:SF1">
    <property type="entry name" value="DUF4291 DOMAIN-CONTAINING PROTEIN"/>
    <property type="match status" value="1"/>
</dbReference>
<dbReference type="Gene3D" id="1.10.225.10">
    <property type="entry name" value="Saposin-like"/>
    <property type="match status" value="1"/>
</dbReference>
<dbReference type="InterPro" id="IPR008139">
    <property type="entry name" value="SaposinB_dom"/>
</dbReference>
<feature type="domain" description="C2H2-type" evidence="5">
    <location>
        <begin position="628"/>
        <end position="656"/>
    </location>
</feature>
<dbReference type="Proteomes" id="UP000887575">
    <property type="component" value="Unassembled WGS sequence"/>
</dbReference>
<dbReference type="WBParaSite" id="MBELARI_LOCUS395">
    <property type="protein sequence ID" value="MBELARI_LOCUS395"/>
    <property type="gene ID" value="MBELARI_LOCUS395"/>
</dbReference>
<keyword evidence="2" id="KW-0863">Zinc-finger</keyword>
<feature type="region of interest" description="Disordered" evidence="3">
    <location>
        <begin position="710"/>
        <end position="739"/>
    </location>
</feature>
<evidence type="ECO:0000256" key="1">
    <source>
        <dbReference type="ARBA" id="ARBA00023157"/>
    </source>
</evidence>
<dbReference type="Gene3D" id="3.30.160.60">
    <property type="entry name" value="Classic Zinc Finger"/>
    <property type="match status" value="2"/>
</dbReference>
<keyword evidence="2" id="KW-0862">Zinc</keyword>
<dbReference type="InterPro" id="IPR036236">
    <property type="entry name" value="Znf_C2H2_sf"/>
</dbReference>
<proteinExistence type="predicted"/>
<feature type="region of interest" description="Disordered" evidence="3">
    <location>
        <begin position="407"/>
        <end position="432"/>
    </location>
</feature>
<feature type="compositionally biased region" description="Low complexity" evidence="3">
    <location>
        <begin position="415"/>
        <end position="431"/>
    </location>
</feature>
<evidence type="ECO:0000259" key="4">
    <source>
        <dbReference type="PROSITE" id="PS50015"/>
    </source>
</evidence>
<dbReference type="PANTHER" id="PTHR38567">
    <property type="entry name" value="DUF4291 DOMAIN-CONTAINING PROTEIN"/>
    <property type="match status" value="1"/>
</dbReference>
<evidence type="ECO:0000313" key="7">
    <source>
        <dbReference type="WBParaSite" id="MBELARI_LOCUS395"/>
    </source>
</evidence>
<sequence>MLSISTLFCAGVVYTLLTRNTKDARAATFYMCSLHFGFKVIVYGVSFEARHICKSKKEWPTSGKHILAQFDDDSIIVYQAYNPLIAEAIVKSQNFHSIECQKSGYSMSRMTWIKTNFLWMMFRSGWATKPNQERILALRLRRDGFEMMLSKAVSSKTGGESSKGDGVRLQWDPDHHPSGECLSKMKFLVIACASLTVALAQTGATGTPAPTGHPVDPCQICDYIIQQAAHHLSKGYTEDQLQKELVSDCQSLTKFYGPDVVADCTTTVTTNIDTIYNDLKAGKEGHSICIDIGKCVHPSHPTGATGAPTVTGAPVTMPMANRAYRRNLDSGLAILKMSFMEPMSFGEEREMSTFHELQTVRKEVQREVPMDSSIVSSLSDPIADSCAASNSGNSFIDENASFVSQDSGADSFLRPSSPNSTANTSIISTASQKRRKALKTSTDSGLPSKCRKCLKVIEFRNRSRHSAFHSKIFRFKCSDCEYKAHLAQNVRTHIRMVHKGVGEVVENKSLELANEYLRTYAECFGEKKTRHSLEIFSGRKSVDEASYFDDSGVTVGSFDSTFSSQGSYMPDEFEKTLEIIGEQTVSARTMESIITRGTKTYKCTRCARFVGRTKIPCHAAIHSSRKRFRCSECGVCHHSRANLKTHIRLCHENKGEVLDEADDALIDEIKSLERECFPDAALVQRTRRSAPSRAQKDTVKKTVKNQKKSCKLVESAEDDEDSNGEEISQELSTLPTKRSTRNVKSLDYESFNYEELEHDSADESD</sequence>
<feature type="domain" description="C2H2-type" evidence="5">
    <location>
        <begin position="475"/>
        <end position="503"/>
    </location>
</feature>
<keyword evidence="2" id="KW-0479">Metal-binding</keyword>
<evidence type="ECO:0000256" key="3">
    <source>
        <dbReference type="SAM" id="MobiDB-lite"/>
    </source>
</evidence>
<evidence type="ECO:0008006" key="8">
    <source>
        <dbReference type="Google" id="ProtNLM"/>
    </source>
</evidence>
<feature type="domain" description="Saposin B-type" evidence="4">
    <location>
        <begin position="214"/>
        <end position="299"/>
    </location>
</feature>
<accession>A0AAF3FAI8</accession>
<protein>
    <recommendedName>
        <fullName evidence="8">C2H2-type domain-containing protein</fullName>
    </recommendedName>
</protein>
<keyword evidence="1" id="KW-1015">Disulfide bond</keyword>
<name>A0AAF3FAI8_9BILA</name>
<feature type="compositionally biased region" description="Acidic residues" evidence="3">
    <location>
        <begin position="715"/>
        <end position="728"/>
    </location>
</feature>
<evidence type="ECO:0000256" key="2">
    <source>
        <dbReference type="PROSITE-ProRule" id="PRU00042"/>
    </source>
</evidence>
<reference evidence="7" key="1">
    <citation type="submission" date="2024-02" db="UniProtKB">
        <authorList>
            <consortium name="WormBaseParasite"/>
        </authorList>
    </citation>
    <scope>IDENTIFICATION</scope>
</reference>
<dbReference type="Pfam" id="PF14124">
    <property type="entry name" value="DUF4291"/>
    <property type="match status" value="1"/>
</dbReference>
<dbReference type="SUPFAM" id="SSF57667">
    <property type="entry name" value="beta-beta-alpha zinc fingers"/>
    <property type="match status" value="1"/>
</dbReference>
<evidence type="ECO:0000259" key="5">
    <source>
        <dbReference type="PROSITE" id="PS50157"/>
    </source>
</evidence>
<dbReference type="AlphaFoldDB" id="A0AAF3FAI8"/>
<dbReference type="SMART" id="SM00355">
    <property type="entry name" value="ZnF_C2H2"/>
    <property type="match status" value="2"/>
</dbReference>
<dbReference type="PROSITE" id="PS50157">
    <property type="entry name" value="ZINC_FINGER_C2H2_2"/>
    <property type="match status" value="2"/>
</dbReference>
<dbReference type="InterPro" id="IPR011001">
    <property type="entry name" value="Saposin-like"/>
</dbReference>
<dbReference type="SMART" id="SM00741">
    <property type="entry name" value="SapB"/>
    <property type="match status" value="1"/>
</dbReference>
<dbReference type="SUPFAM" id="SSF47862">
    <property type="entry name" value="Saposin"/>
    <property type="match status" value="1"/>
</dbReference>
<organism evidence="6 7">
    <name type="scientific">Mesorhabditis belari</name>
    <dbReference type="NCBI Taxonomy" id="2138241"/>
    <lineage>
        <taxon>Eukaryota</taxon>
        <taxon>Metazoa</taxon>
        <taxon>Ecdysozoa</taxon>
        <taxon>Nematoda</taxon>
        <taxon>Chromadorea</taxon>
        <taxon>Rhabditida</taxon>
        <taxon>Rhabditina</taxon>
        <taxon>Rhabditomorpha</taxon>
        <taxon>Rhabditoidea</taxon>
        <taxon>Rhabditidae</taxon>
        <taxon>Mesorhabditinae</taxon>
        <taxon>Mesorhabditis</taxon>
    </lineage>
</organism>
<evidence type="ECO:0000313" key="6">
    <source>
        <dbReference type="Proteomes" id="UP000887575"/>
    </source>
</evidence>